<gene>
    <name evidence="3" type="ORF">LI90_3368</name>
</gene>
<evidence type="ECO:0000256" key="1">
    <source>
        <dbReference type="SAM" id="Phobius"/>
    </source>
</evidence>
<name>A0A132MWP1_9ACTN</name>
<feature type="transmembrane region" description="Helical" evidence="1">
    <location>
        <begin position="63"/>
        <end position="82"/>
    </location>
</feature>
<feature type="domain" description="Protein-glutamine gamma-glutamyltransferase-like C-terminal" evidence="2">
    <location>
        <begin position="128"/>
        <end position="196"/>
    </location>
</feature>
<dbReference type="OrthoDB" id="3389322at2"/>
<keyword evidence="1" id="KW-1133">Transmembrane helix</keyword>
<comment type="caution">
    <text evidence="3">The sequence shown here is derived from an EMBL/GenBank/DDBJ whole genome shotgun (WGS) entry which is preliminary data.</text>
</comment>
<dbReference type="STRING" id="1469144.LI90_3368"/>
<accession>A0A132MWP1</accession>
<keyword evidence="4" id="KW-1185">Reference proteome</keyword>
<dbReference type="Proteomes" id="UP000070188">
    <property type="component" value="Unassembled WGS sequence"/>
</dbReference>
<organism evidence="3 4">
    <name type="scientific">Carbonactinospora thermoautotrophica</name>
    <dbReference type="NCBI Taxonomy" id="1469144"/>
    <lineage>
        <taxon>Bacteria</taxon>
        <taxon>Bacillati</taxon>
        <taxon>Actinomycetota</taxon>
        <taxon>Actinomycetes</taxon>
        <taxon>Kitasatosporales</taxon>
        <taxon>Carbonactinosporaceae</taxon>
        <taxon>Carbonactinospora</taxon>
    </lineage>
</organism>
<dbReference type="InterPro" id="IPR025403">
    <property type="entry name" value="TgpA-like_C"/>
</dbReference>
<sequence length="207" mass="22789">MRVFLEVPVTISREEARKAAERELADPVYHQDDPSLVERALTWVFEKISELLSRIGGVGDTKYLGVAALVAVIVITLVALRLRLGPLRAARRVEPLFTGAERTAAEHRAAAERHAAAGEWAEAIRERLRAIVRDLEERALLDPRPGRTADEVAAEAGGVLPGSADALREAARIFDDVWYGGRPATREMAERLRAVDEQVRATRGGVR</sequence>
<dbReference type="Pfam" id="PF13559">
    <property type="entry name" value="DUF4129"/>
    <property type="match status" value="1"/>
</dbReference>
<dbReference type="AlphaFoldDB" id="A0A132MWP1"/>
<evidence type="ECO:0000313" key="4">
    <source>
        <dbReference type="Proteomes" id="UP000070188"/>
    </source>
</evidence>
<evidence type="ECO:0000313" key="3">
    <source>
        <dbReference type="EMBL" id="KWX02325.1"/>
    </source>
</evidence>
<proteinExistence type="predicted"/>
<dbReference type="RefSeq" id="WP_066889260.1">
    <property type="nucleotide sequence ID" value="NZ_LAXD01000001.1"/>
</dbReference>
<evidence type="ECO:0000259" key="2">
    <source>
        <dbReference type="Pfam" id="PF13559"/>
    </source>
</evidence>
<reference evidence="4" key="1">
    <citation type="submission" date="2015-04" db="EMBL/GenBank/DDBJ databases">
        <title>Physiological reanalysis, assessment of diazotrophy, and genome sequences of multiple isolates of Streptomyces thermoautotrophicus.</title>
        <authorList>
            <person name="MacKellar D.C."/>
            <person name="Lieber L."/>
            <person name="Norman J."/>
            <person name="Bolger A."/>
            <person name="Tobin C."/>
            <person name="Murray J.W."/>
            <person name="Chang R."/>
            <person name="Ford T."/>
            <person name="Nguyen P.Q."/>
            <person name="Woodward J."/>
            <person name="Permingeat H."/>
            <person name="Joshi N.S."/>
            <person name="Silver P.A."/>
            <person name="Usadel B."/>
            <person name="Rutherford A.W."/>
            <person name="Friesen M."/>
            <person name="Prell J."/>
        </authorList>
    </citation>
    <scope>NUCLEOTIDE SEQUENCE [LARGE SCALE GENOMIC DNA]</scope>
    <source>
        <strain evidence="4">H1</strain>
    </source>
</reference>
<protein>
    <submittedName>
        <fullName evidence="3">Putative integral membrane protein</fullName>
    </submittedName>
</protein>
<dbReference type="EMBL" id="LAXD01000001">
    <property type="protein sequence ID" value="KWX02325.1"/>
    <property type="molecule type" value="Genomic_DNA"/>
</dbReference>
<keyword evidence="1" id="KW-0472">Membrane</keyword>
<dbReference type="PATRIC" id="fig|1469144.10.peg.3619"/>
<keyword evidence="1" id="KW-0812">Transmembrane</keyword>